<keyword evidence="6" id="KW-0158">Chromosome</keyword>
<keyword evidence="14" id="KW-0539">Nucleus</keyword>
<dbReference type="Pfam" id="PF00385">
    <property type="entry name" value="Chromo"/>
    <property type="match status" value="1"/>
</dbReference>
<dbReference type="PROSITE" id="PS50280">
    <property type="entry name" value="SET"/>
    <property type="match status" value="1"/>
</dbReference>
<sequence>MSSGEQQTQATTGQPHLQKQDLSQLDVTKLTPLSPEVISRQATINIGTIGHVAHGKSTVVKAISGVQTVRFKNELERNITIKLEPLSDELIGRLTTSPAELAAYIKMTHERYKINGKRRRNSADSPPDGHRLKQAKISSYFNGGGTTPAAADGGKFKQRNIEYYFNRNGLHKDHETNGLHERASRSMTPKLSRRTSVASDAGSVESGSSSTSRLRVRRKSLTYSDDSPSRTTTTTTTGTPVAGSGKKRRSAAPPKANKDGEYSVESIVDIQEISNAPVFEIKWRGYSSKSNTWEPLANIRTCNAINEFLQWQLESYVETINEIRQELGETEQYREQVTLHETKSFKQILAEYEKFDPLAFDSDMVLYAKIRANYAKNKRLHDRILANVGLEMSYRKRRDQLVKMKQFEDMINEFEPSSKIAVENDEDSDVPQENFKYIKENLAGEGVTIPDDPPYGCECEQCNFRSDCCGKMAGSKMAYNTKKRLNAPPGMPIYECNKRCRCSADCTNRVMQNGRKFNVSLFKTNNGRGWGVKTNQTIYEGWYITEYIGEVITYEEAEKRGREYDAVGRTYLFDLDFNGSDNPYTIDAANYGNIARFINHSCDPNCGIWSVWVNCLDPNLPRLAFFAKRKIEAGEELTINYQTQINESRAMDVSQDEEGQPQNELPSDDGGYANAKIYKCDNPKCLRPTCYTSGGSNKDDSFPCYRPSCTGRFQLVRHVSFVDCPGHDILMATMLNGAAVMDAALLLIAGNESCPQPQTSEHLAAIEIMKLKHIIILQNKIDLVKDTQAKEQQEQIVKFVQGTVAEGAPIIPISAQLKYNIEVLCEYITKKIPIPPRNFAGAPRLIVIRSFDVNKPGCEVKDLKGGVAGGSILRGVLTVGQEIEVRPGLVSKDGDGKLTCQPIYSKIVSLYAEQNDLQFAVPGGLIGVGTKIEPTLCRADRLVGQVLGAVGALPKIFVELEVSYYLLKRLLGVRMEGDKKGAKVQKLTKNEMLLVNIGSLSTGGRVVASKADLAKIALTNPVCTEKDEKIALSRRVEKHWRLIGWGQIRGGTTIEPIKK</sequence>
<accession>A0ABD1CEG2</accession>
<dbReference type="CDD" id="cd03688">
    <property type="entry name" value="eIF2_gamma_II"/>
    <property type="match status" value="1"/>
</dbReference>
<dbReference type="EMBL" id="JBEHCU010013039">
    <property type="protein sequence ID" value="KAL1374780.1"/>
    <property type="molecule type" value="Genomic_DNA"/>
</dbReference>
<dbReference type="PROSITE" id="PS51722">
    <property type="entry name" value="G_TR_2"/>
    <property type="match status" value="1"/>
</dbReference>
<feature type="domain" description="Chromo" evidence="18">
    <location>
        <begin position="262"/>
        <end position="310"/>
    </location>
</feature>
<dbReference type="Pfam" id="PF05033">
    <property type="entry name" value="Pre-SET"/>
    <property type="match status" value="1"/>
</dbReference>
<dbReference type="SMART" id="SM00317">
    <property type="entry name" value="SET"/>
    <property type="match status" value="1"/>
</dbReference>
<dbReference type="Gene3D" id="3.40.50.300">
    <property type="entry name" value="P-loop containing nucleotide triphosphate hydrolases"/>
    <property type="match status" value="2"/>
</dbReference>
<dbReference type="Gene3D" id="2.40.30.10">
    <property type="entry name" value="Translation factors"/>
    <property type="match status" value="2"/>
</dbReference>
<dbReference type="InterPro" id="IPR023780">
    <property type="entry name" value="Chromo_domain"/>
</dbReference>
<reference evidence="22 23" key="1">
    <citation type="submission" date="2024-05" db="EMBL/GenBank/DDBJ databases">
        <title>Culex pipiens pipiens assembly and annotation.</title>
        <authorList>
            <person name="Alout H."/>
            <person name="Durand T."/>
        </authorList>
    </citation>
    <scope>NUCLEOTIDE SEQUENCE [LARGE SCALE GENOMIC DNA]</scope>
    <source>
        <strain evidence="22">HA-2024</strain>
        <tissue evidence="22">Whole body</tissue>
    </source>
</reference>
<dbReference type="InterPro" id="IPR009001">
    <property type="entry name" value="Transl_elong_EF1A/Init_IF2_C"/>
</dbReference>
<dbReference type="InterPro" id="IPR000795">
    <property type="entry name" value="T_Tr_GTP-bd_dom"/>
</dbReference>
<evidence type="ECO:0000313" key="22">
    <source>
        <dbReference type="EMBL" id="KAL1374780.1"/>
    </source>
</evidence>
<dbReference type="PROSITE" id="PS50867">
    <property type="entry name" value="PRE_SET"/>
    <property type="match status" value="1"/>
</dbReference>
<dbReference type="GO" id="GO:0005737">
    <property type="term" value="C:cytoplasm"/>
    <property type="evidence" value="ECO:0007669"/>
    <property type="project" value="UniProtKB-SubCell"/>
</dbReference>
<dbReference type="InterPro" id="IPR016197">
    <property type="entry name" value="Chromo-like_dom_sf"/>
</dbReference>
<comment type="catalytic activity">
    <reaction evidence="16">
        <text>GTP + H2O = GDP + phosphate + H(+)</text>
        <dbReference type="Rhea" id="RHEA:19669"/>
        <dbReference type="ChEBI" id="CHEBI:15377"/>
        <dbReference type="ChEBI" id="CHEBI:15378"/>
        <dbReference type="ChEBI" id="CHEBI:37565"/>
        <dbReference type="ChEBI" id="CHEBI:43474"/>
        <dbReference type="ChEBI" id="CHEBI:58189"/>
        <dbReference type="EC" id="3.6.5.3"/>
    </reaction>
</comment>
<dbReference type="InterPro" id="IPR023779">
    <property type="entry name" value="Chromodomain_CS"/>
</dbReference>
<dbReference type="InterPro" id="IPR050543">
    <property type="entry name" value="eIF2G"/>
</dbReference>
<evidence type="ECO:0000256" key="13">
    <source>
        <dbReference type="ARBA" id="ARBA00023134"/>
    </source>
</evidence>
<feature type="compositionally biased region" description="Basic and acidic residues" evidence="17">
    <location>
        <begin position="171"/>
        <end position="184"/>
    </location>
</feature>
<organism evidence="22 23">
    <name type="scientific">Culex pipiens pipiens</name>
    <name type="common">Northern house mosquito</name>
    <dbReference type="NCBI Taxonomy" id="38569"/>
    <lineage>
        <taxon>Eukaryota</taxon>
        <taxon>Metazoa</taxon>
        <taxon>Ecdysozoa</taxon>
        <taxon>Arthropoda</taxon>
        <taxon>Hexapoda</taxon>
        <taxon>Insecta</taxon>
        <taxon>Pterygota</taxon>
        <taxon>Neoptera</taxon>
        <taxon>Endopterygota</taxon>
        <taxon>Diptera</taxon>
        <taxon>Nematocera</taxon>
        <taxon>Culicoidea</taxon>
        <taxon>Culicidae</taxon>
        <taxon>Culicinae</taxon>
        <taxon>Culicini</taxon>
        <taxon>Culex</taxon>
        <taxon>Culex</taxon>
    </lineage>
</organism>
<feature type="compositionally biased region" description="Low complexity" evidence="17">
    <location>
        <begin position="196"/>
        <end position="213"/>
    </location>
</feature>
<dbReference type="AlphaFoldDB" id="A0ABD1CEG2"/>
<dbReference type="SUPFAM" id="SSF50447">
    <property type="entry name" value="Translation proteins"/>
    <property type="match status" value="1"/>
</dbReference>
<dbReference type="GO" id="GO:0000775">
    <property type="term" value="C:chromosome, centromeric region"/>
    <property type="evidence" value="ECO:0007669"/>
    <property type="project" value="UniProtKB-SubCell"/>
</dbReference>
<dbReference type="InterPro" id="IPR044127">
    <property type="entry name" value="eIF2g_dom_2"/>
</dbReference>
<dbReference type="InterPro" id="IPR044128">
    <property type="entry name" value="eIF2g_GTP-bd"/>
</dbReference>
<dbReference type="InterPro" id="IPR004161">
    <property type="entry name" value="EFTu-like_2"/>
</dbReference>
<dbReference type="GO" id="GO:0005634">
    <property type="term" value="C:nucleus"/>
    <property type="evidence" value="ECO:0007669"/>
    <property type="project" value="UniProtKB-SubCell"/>
</dbReference>
<proteinExistence type="inferred from homology"/>
<keyword evidence="9" id="KW-0949">S-adenosyl-L-methionine</keyword>
<dbReference type="PROSITE" id="PS00598">
    <property type="entry name" value="CHROMO_1"/>
    <property type="match status" value="1"/>
</dbReference>
<dbReference type="GO" id="GO:0008276">
    <property type="term" value="F:protein methyltransferase activity"/>
    <property type="evidence" value="ECO:0007669"/>
    <property type="project" value="UniProtKB-ARBA"/>
</dbReference>
<evidence type="ECO:0000259" key="18">
    <source>
        <dbReference type="PROSITE" id="PS50013"/>
    </source>
</evidence>
<evidence type="ECO:0000256" key="3">
    <source>
        <dbReference type="ARBA" id="ARBA00004584"/>
    </source>
</evidence>
<keyword evidence="12" id="KW-0648">Protein biosynthesis</keyword>
<keyword evidence="15" id="KW-0137">Centromere</keyword>
<dbReference type="SUPFAM" id="SSF54160">
    <property type="entry name" value="Chromo domain-like"/>
    <property type="match status" value="1"/>
</dbReference>
<dbReference type="Pfam" id="PF09173">
    <property type="entry name" value="eIF2_C"/>
    <property type="match status" value="1"/>
</dbReference>
<keyword evidence="23" id="KW-1185">Reference proteome</keyword>
<evidence type="ECO:0000259" key="19">
    <source>
        <dbReference type="PROSITE" id="PS50280"/>
    </source>
</evidence>
<dbReference type="SUPFAM" id="SSF50465">
    <property type="entry name" value="EF-Tu/eEF-1alpha/eIF2-gamma C-terminal domain"/>
    <property type="match status" value="1"/>
</dbReference>
<dbReference type="CDD" id="cd15490">
    <property type="entry name" value="eIF2_gamma_III"/>
    <property type="match status" value="1"/>
</dbReference>
<dbReference type="InterPro" id="IPR027417">
    <property type="entry name" value="P-loop_NTPase"/>
</dbReference>
<feature type="domain" description="SET" evidence="19">
    <location>
        <begin position="517"/>
        <end position="642"/>
    </location>
</feature>
<dbReference type="GO" id="GO:0032259">
    <property type="term" value="P:methylation"/>
    <property type="evidence" value="ECO:0007669"/>
    <property type="project" value="UniProtKB-KW"/>
</dbReference>
<evidence type="ECO:0000256" key="9">
    <source>
        <dbReference type="ARBA" id="ARBA00022691"/>
    </source>
</evidence>
<evidence type="ECO:0000256" key="1">
    <source>
        <dbReference type="ARBA" id="ARBA00004123"/>
    </source>
</evidence>
<dbReference type="Proteomes" id="UP001562425">
    <property type="component" value="Unassembled WGS sequence"/>
</dbReference>
<comment type="similarity">
    <text evidence="4">Belongs to the TRAFAC class translation factor GTPase superfamily. Classic translation factor GTPase family. EF-Tu/EF-1A subfamily.</text>
</comment>
<evidence type="ECO:0000256" key="10">
    <source>
        <dbReference type="ARBA" id="ARBA00022741"/>
    </source>
</evidence>
<dbReference type="SMART" id="SM00298">
    <property type="entry name" value="CHROMO"/>
    <property type="match status" value="1"/>
</dbReference>
<evidence type="ECO:0000259" key="20">
    <source>
        <dbReference type="PROSITE" id="PS50867"/>
    </source>
</evidence>
<evidence type="ECO:0000256" key="14">
    <source>
        <dbReference type="ARBA" id="ARBA00023242"/>
    </source>
</evidence>
<dbReference type="NCBIfam" id="NF003077">
    <property type="entry name" value="PRK04000.1"/>
    <property type="match status" value="1"/>
</dbReference>
<evidence type="ECO:0000256" key="16">
    <source>
        <dbReference type="ARBA" id="ARBA00048107"/>
    </source>
</evidence>
<dbReference type="CDD" id="cd01888">
    <property type="entry name" value="eIF2_gamma"/>
    <property type="match status" value="1"/>
</dbReference>
<dbReference type="FunFam" id="2.40.30.10:FF:000011">
    <property type="entry name" value="Eukaryotic translation initiation factor 2 subunit gamma"/>
    <property type="match status" value="1"/>
</dbReference>
<feature type="region of interest" description="Disordered" evidence="17">
    <location>
        <begin position="650"/>
        <end position="670"/>
    </location>
</feature>
<name>A0ABD1CEG2_CULPP</name>
<protein>
    <recommendedName>
        <fullName evidence="5">protein-synthesizing GTPase</fullName>
        <ecNumber evidence="5">3.6.5.3</ecNumber>
    </recommendedName>
</protein>
<feature type="domain" description="Pre-SET" evidence="20">
    <location>
        <begin position="455"/>
        <end position="514"/>
    </location>
</feature>
<dbReference type="SUPFAM" id="SSF52540">
    <property type="entry name" value="P-loop containing nucleoside triphosphate hydrolases"/>
    <property type="match status" value="2"/>
</dbReference>
<dbReference type="InterPro" id="IPR001214">
    <property type="entry name" value="SET_dom"/>
</dbReference>
<dbReference type="Pfam" id="PF00856">
    <property type="entry name" value="SET"/>
    <property type="match status" value="1"/>
</dbReference>
<dbReference type="FunFam" id="3.40.50.300:FF:000065">
    <property type="entry name" value="Eukaryotic translation initiation factor 2 subunit gamma"/>
    <property type="match status" value="1"/>
</dbReference>
<dbReference type="GO" id="GO:0003743">
    <property type="term" value="F:translation initiation factor activity"/>
    <property type="evidence" value="ECO:0007669"/>
    <property type="project" value="UniProtKB-KW"/>
</dbReference>
<comment type="caution">
    <text evidence="22">The sequence shown here is derived from an EMBL/GenBank/DDBJ whole genome shotgun (WGS) entry which is preliminary data.</text>
</comment>
<dbReference type="InterPro" id="IPR000953">
    <property type="entry name" value="Chromo/chromo_shadow_dom"/>
</dbReference>
<comment type="subcellular location">
    <subcellularLocation>
        <location evidence="3">Chromosome</location>
        <location evidence="3">Centromere</location>
    </subcellularLocation>
    <subcellularLocation>
        <location evidence="2">Cytoplasm</location>
    </subcellularLocation>
    <subcellularLocation>
        <location evidence="1">Nucleus</location>
    </subcellularLocation>
</comment>
<dbReference type="SMART" id="SM00468">
    <property type="entry name" value="PreSET"/>
    <property type="match status" value="1"/>
</dbReference>
<keyword evidence="8" id="KW-0808">Transferase</keyword>
<dbReference type="InterPro" id="IPR009000">
    <property type="entry name" value="Transl_B-barrel_sf"/>
</dbReference>
<dbReference type="Gene3D" id="2.40.50.40">
    <property type="match status" value="1"/>
</dbReference>
<dbReference type="FunFam" id="2.40.30.10:FF:000009">
    <property type="entry name" value="Eukaryotic translation initiation factor 2 subunit gamma"/>
    <property type="match status" value="1"/>
</dbReference>
<keyword evidence="10" id="KW-0547">Nucleotide-binding</keyword>
<evidence type="ECO:0000256" key="6">
    <source>
        <dbReference type="ARBA" id="ARBA00022454"/>
    </source>
</evidence>
<evidence type="ECO:0000256" key="5">
    <source>
        <dbReference type="ARBA" id="ARBA00011986"/>
    </source>
</evidence>
<evidence type="ECO:0000256" key="15">
    <source>
        <dbReference type="ARBA" id="ARBA00023328"/>
    </source>
</evidence>
<dbReference type="PANTHER" id="PTHR42854:SF3">
    <property type="entry name" value="EUKARYOTIC TRANSLATION INITIATION FACTOR 2 SUBUNIT 3-RELATED"/>
    <property type="match status" value="1"/>
</dbReference>
<dbReference type="Gene3D" id="2.170.270.10">
    <property type="entry name" value="SET domain"/>
    <property type="match status" value="1"/>
</dbReference>
<gene>
    <name evidence="22" type="ORF">pipiens_001637</name>
</gene>
<dbReference type="InterPro" id="IPR015256">
    <property type="entry name" value="eIF2g_C"/>
</dbReference>
<dbReference type="GO" id="GO:0016787">
    <property type="term" value="F:hydrolase activity"/>
    <property type="evidence" value="ECO:0007669"/>
    <property type="project" value="UniProtKB-KW"/>
</dbReference>
<dbReference type="PROSITE" id="PS50013">
    <property type="entry name" value="CHROMO_2"/>
    <property type="match status" value="1"/>
</dbReference>
<evidence type="ECO:0000256" key="8">
    <source>
        <dbReference type="ARBA" id="ARBA00022603"/>
    </source>
</evidence>
<dbReference type="InterPro" id="IPR007728">
    <property type="entry name" value="Pre-SET_dom"/>
</dbReference>
<evidence type="ECO:0000256" key="17">
    <source>
        <dbReference type="SAM" id="MobiDB-lite"/>
    </source>
</evidence>
<evidence type="ECO:0000256" key="7">
    <source>
        <dbReference type="ARBA" id="ARBA00022540"/>
    </source>
</evidence>
<feature type="region of interest" description="Disordered" evidence="17">
    <location>
        <begin position="1"/>
        <end position="23"/>
    </location>
</feature>
<keyword evidence="11" id="KW-0378">Hydrolase</keyword>
<dbReference type="SUPFAM" id="SSF82199">
    <property type="entry name" value="SET domain"/>
    <property type="match status" value="1"/>
</dbReference>
<dbReference type="PANTHER" id="PTHR42854">
    <property type="entry name" value="EUKARYOTIC TRANSLATION INITIATION FACTOR 2 SUBUNIT 3 FAMILY MEMBER"/>
    <property type="match status" value="1"/>
</dbReference>
<feature type="domain" description="Tr-type G" evidence="21">
    <location>
        <begin position="717"/>
        <end position="837"/>
    </location>
</feature>
<feature type="region of interest" description="Disordered" evidence="17">
    <location>
        <begin position="171"/>
        <end position="261"/>
    </location>
</feature>
<evidence type="ECO:0000256" key="12">
    <source>
        <dbReference type="ARBA" id="ARBA00022917"/>
    </source>
</evidence>
<evidence type="ECO:0000256" key="11">
    <source>
        <dbReference type="ARBA" id="ARBA00022801"/>
    </source>
</evidence>
<evidence type="ECO:0000256" key="2">
    <source>
        <dbReference type="ARBA" id="ARBA00004496"/>
    </source>
</evidence>
<dbReference type="GO" id="GO:0008757">
    <property type="term" value="F:S-adenosylmethionine-dependent methyltransferase activity"/>
    <property type="evidence" value="ECO:0007669"/>
    <property type="project" value="UniProtKB-ARBA"/>
</dbReference>
<keyword evidence="13" id="KW-0342">GTP-binding</keyword>
<evidence type="ECO:0000259" key="21">
    <source>
        <dbReference type="PROSITE" id="PS51722"/>
    </source>
</evidence>
<evidence type="ECO:0000313" key="23">
    <source>
        <dbReference type="Proteomes" id="UP001562425"/>
    </source>
</evidence>
<dbReference type="Pfam" id="PF00009">
    <property type="entry name" value="GTP_EFTU"/>
    <property type="match status" value="1"/>
</dbReference>
<dbReference type="InterPro" id="IPR046341">
    <property type="entry name" value="SET_dom_sf"/>
</dbReference>
<dbReference type="Pfam" id="PF03144">
    <property type="entry name" value="GTP_EFTU_D2"/>
    <property type="match status" value="1"/>
</dbReference>
<dbReference type="CDD" id="cd10542">
    <property type="entry name" value="SET_SUV39H"/>
    <property type="match status" value="1"/>
</dbReference>
<dbReference type="FunFam" id="3.40.50.300:FF:002336">
    <property type="entry name" value="Histone-lysine N-methyltransferase Su(var)3-9"/>
    <property type="match status" value="1"/>
</dbReference>
<dbReference type="GO" id="GO:0005525">
    <property type="term" value="F:GTP binding"/>
    <property type="evidence" value="ECO:0007669"/>
    <property type="project" value="UniProtKB-KW"/>
</dbReference>
<dbReference type="GO" id="GO:0008170">
    <property type="term" value="F:N-methyltransferase activity"/>
    <property type="evidence" value="ECO:0007669"/>
    <property type="project" value="UniProtKB-ARBA"/>
</dbReference>
<evidence type="ECO:0000256" key="4">
    <source>
        <dbReference type="ARBA" id="ARBA00007249"/>
    </source>
</evidence>
<dbReference type="CDD" id="cd00024">
    <property type="entry name" value="CD_CSD"/>
    <property type="match status" value="1"/>
</dbReference>
<dbReference type="EC" id="3.6.5.3" evidence="5"/>
<keyword evidence="7" id="KW-0396">Initiation factor</keyword>
<keyword evidence="8" id="KW-0489">Methyltransferase</keyword>